<reference evidence="8 9" key="1">
    <citation type="submission" date="2024-09" db="EMBL/GenBank/DDBJ databases">
        <authorList>
            <person name="Sun Q."/>
            <person name="Mori K."/>
        </authorList>
    </citation>
    <scope>NUCLEOTIDE SEQUENCE [LARGE SCALE GENOMIC DNA]</scope>
    <source>
        <strain evidence="8 9">CCM 7539</strain>
    </source>
</reference>
<evidence type="ECO:0000256" key="5">
    <source>
        <dbReference type="ARBA" id="ARBA00023004"/>
    </source>
</evidence>
<comment type="caution">
    <text evidence="8">The sequence shown here is derived from an EMBL/GenBank/DDBJ whole genome shotgun (WGS) entry which is preliminary data.</text>
</comment>
<protein>
    <submittedName>
        <fullName evidence="8">Cytochrome-c peroxidase</fullName>
    </submittedName>
</protein>
<evidence type="ECO:0000256" key="1">
    <source>
        <dbReference type="ARBA" id="ARBA00004196"/>
    </source>
</evidence>
<dbReference type="Pfam" id="PF03150">
    <property type="entry name" value="CCP_MauG"/>
    <property type="match status" value="1"/>
</dbReference>
<keyword evidence="4" id="KW-0560">Oxidoreductase</keyword>
<dbReference type="InterPro" id="IPR036909">
    <property type="entry name" value="Cyt_c-like_dom_sf"/>
</dbReference>
<dbReference type="Gene3D" id="1.10.760.10">
    <property type="entry name" value="Cytochrome c-like domain"/>
    <property type="match status" value="2"/>
</dbReference>
<evidence type="ECO:0000313" key="9">
    <source>
        <dbReference type="Proteomes" id="UP001589767"/>
    </source>
</evidence>
<keyword evidence="9" id="KW-1185">Reference proteome</keyword>
<evidence type="ECO:0000256" key="2">
    <source>
        <dbReference type="ARBA" id="ARBA00022617"/>
    </source>
</evidence>
<evidence type="ECO:0000313" key="8">
    <source>
        <dbReference type="EMBL" id="MFC0308339.1"/>
    </source>
</evidence>
<evidence type="ECO:0000256" key="3">
    <source>
        <dbReference type="ARBA" id="ARBA00022723"/>
    </source>
</evidence>
<accession>A0ABV6GY91</accession>
<evidence type="ECO:0000256" key="4">
    <source>
        <dbReference type="ARBA" id="ARBA00023002"/>
    </source>
</evidence>
<keyword evidence="3 6" id="KW-0479">Metal-binding</keyword>
<dbReference type="SUPFAM" id="SSF46626">
    <property type="entry name" value="Cytochrome c"/>
    <property type="match status" value="2"/>
</dbReference>
<dbReference type="InterPro" id="IPR051395">
    <property type="entry name" value="Cytochrome_c_Peroxidase/MauG"/>
</dbReference>
<dbReference type="Proteomes" id="UP001589767">
    <property type="component" value="Unassembled WGS sequence"/>
</dbReference>
<dbReference type="GO" id="GO:0004601">
    <property type="term" value="F:peroxidase activity"/>
    <property type="evidence" value="ECO:0007669"/>
    <property type="project" value="UniProtKB-KW"/>
</dbReference>
<dbReference type="RefSeq" id="WP_382368115.1">
    <property type="nucleotide sequence ID" value="NZ_JBHLWB010000001.1"/>
</dbReference>
<sequence>MQIFKNTFLITTLFYSFSTISVADKLNIAAYNLSAIQYQLTSLEMTNIFTNKHCIDCHSVANNSQNNDPIMQRHIEIGRKSFLTQQITDYLMQPEKITLADIAKLQYFLVHQQQDENVHKNLPYQLNQAEIELLQQWTNQQHQQKLPNTDPQTFIQPIPTMLPIDFRKVMIGGMLFTDKRLSLDNSISCFSCHLLDNGGVDGLATSNGINGQKGVINAPTVYNAVFNTWQFWDGRAKTLAEQAAQPPINPIEMGYHNWQEIEQKFAQDPQFLDLFLQVYPELTQANMTDAIAEFEKRLITPNSPFDRYLKGDATALNAQQQRGYQLFQQYRCDTCHSGINMGGNSFEVMGIYTNYLQDRNTPETAADLGRYNQTKQEIDKYRFKVPTLRNIALTAPYFHDARTNDLHEAVRIVLKYQLGKTLPEEQIDDLVAFLQALTGEVRGKPLTKKLQ</sequence>
<dbReference type="PANTHER" id="PTHR30600:SF7">
    <property type="entry name" value="CYTOCHROME C PEROXIDASE-RELATED"/>
    <property type="match status" value="1"/>
</dbReference>
<keyword evidence="8" id="KW-0575">Peroxidase</keyword>
<dbReference type="EMBL" id="JBHLWB010000001">
    <property type="protein sequence ID" value="MFC0308339.1"/>
    <property type="molecule type" value="Genomic_DNA"/>
</dbReference>
<keyword evidence="2 6" id="KW-0349">Heme</keyword>
<proteinExistence type="predicted"/>
<feature type="domain" description="Cytochrome c" evidence="7">
    <location>
        <begin position="318"/>
        <end position="438"/>
    </location>
</feature>
<name>A0ABV6GY91_9PAST</name>
<gene>
    <name evidence="8" type="ORF">ACFFHK_01280</name>
</gene>
<dbReference type="PANTHER" id="PTHR30600">
    <property type="entry name" value="CYTOCHROME C PEROXIDASE-RELATED"/>
    <property type="match status" value="1"/>
</dbReference>
<keyword evidence="5 6" id="KW-0408">Iron</keyword>
<feature type="domain" description="Cytochrome c" evidence="7">
    <location>
        <begin position="40"/>
        <end position="142"/>
    </location>
</feature>
<dbReference type="PROSITE" id="PS51007">
    <property type="entry name" value="CYTC"/>
    <property type="match status" value="2"/>
</dbReference>
<dbReference type="InterPro" id="IPR009056">
    <property type="entry name" value="Cyt_c-like_dom"/>
</dbReference>
<organism evidence="8 9">
    <name type="scientific">Gallibacterium trehalosifermentans</name>
    <dbReference type="NCBI Taxonomy" id="516935"/>
    <lineage>
        <taxon>Bacteria</taxon>
        <taxon>Pseudomonadati</taxon>
        <taxon>Pseudomonadota</taxon>
        <taxon>Gammaproteobacteria</taxon>
        <taxon>Pasteurellales</taxon>
        <taxon>Pasteurellaceae</taxon>
        <taxon>Gallibacterium</taxon>
    </lineage>
</organism>
<evidence type="ECO:0000259" key="7">
    <source>
        <dbReference type="PROSITE" id="PS51007"/>
    </source>
</evidence>
<evidence type="ECO:0000256" key="6">
    <source>
        <dbReference type="PROSITE-ProRule" id="PRU00433"/>
    </source>
</evidence>
<dbReference type="InterPro" id="IPR004852">
    <property type="entry name" value="Di-haem_cyt_c_peroxidsae"/>
</dbReference>
<comment type="subcellular location">
    <subcellularLocation>
        <location evidence="1">Cell envelope</location>
    </subcellularLocation>
</comment>